<dbReference type="Proteomes" id="UP000231332">
    <property type="component" value="Unassembled WGS sequence"/>
</dbReference>
<feature type="non-terminal residue" evidence="2">
    <location>
        <position position="1"/>
    </location>
</feature>
<evidence type="ECO:0000313" key="3">
    <source>
        <dbReference type="Proteomes" id="UP000231332"/>
    </source>
</evidence>
<evidence type="ECO:0000313" key="2">
    <source>
        <dbReference type="EMBL" id="PIZ27806.1"/>
    </source>
</evidence>
<feature type="domain" description="Fibronectin type-III" evidence="1">
    <location>
        <begin position="1"/>
        <end position="38"/>
    </location>
</feature>
<dbReference type="EMBL" id="PFMY01000024">
    <property type="protein sequence ID" value="PIZ27806.1"/>
    <property type="molecule type" value="Genomic_DNA"/>
</dbReference>
<proteinExistence type="predicted"/>
<dbReference type="AlphaFoldDB" id="A0A2M7SXE6"/>
<gene>
    <name evidence="2" type="ORF">COY45_00465</name>
</gene>
<dbReference type="InterPro" id="IPR003961">
    <property type="entry name" value="FN3_dom"/>
</dbReference>
<organism evidence="2 3">
    <name type="scientific">Candidatus Berkelbacteria bacterium CG_4_10_14_0_8_um_filter_42_34</name>
    <dbReference type="NCBI Taxonomy" id="1974502"/>
    <lineage>
        <taxon>Bacteria</taxon>
        <taxon>Candidatus Berkelbacteria</taxon>
    </lineage>
</organism>
<accession>A0A2M7SXE6</accession>
<dbReference type="PROSITE" id="PS50853">
    <property type="entry name" value="FN3"/>
    <property type="match status" value="1"/>
</dbReference>
<comment type="caution">
    <text evidence="2">The sequence shown here is derived from an EMBL/GenBank/DDBJ whole genome shotgun (WGS) entry which is preliminary data.</text>
</comment>
<reference evidence="3" key="1">
    <citation type="submission" date="2017-09" db="EMBL/GenBank/DDBJ databases">
        <title>Depth-based differentiation of microbial function through sediment-hosted aquifers and enrichment of novel symbionts in the deep terrestrial subsurface.</title>
        <authorList>
            <person name="Probst A.J."/>
            <person name="Ladd B."/>
            <person name="Jarett J.K."/>
            <person name="Geller-Mcgrath D.E."/>
            <person name="Sieber C.M.K."/>
            <person name="Emerson J.B."/>
            <person name="Anantharaman K."/>
            <person name="Thomas B.C."/>
            <person name="Malmstrom R."/>
            <person name="Stieglmeier M."/>
            <person name="Klingl A."/>
            <person name="Woyke T."/>
            <person name="Ryan C.M."/>
            <person name="Banfield J.F."/>
        </authorList>
    </citation>
    <scope>NUCLEOTIDE SEQUENCE [LARGE SCALE GENOMIC DNA]</scope>
</reference>
<dbReference type="CDD" id="cd00063">
    <property type="entry name" value="FN3"/>
    <property type="match status" value="1"/>
</dbReference>
<sequence length="67" mass="7627">VILPDLKPNSAYHFRIVSKDKAGNQGVSDDISLITPPKEKSLLSVILKSLEDTFSWVGRLREKWFNK</sequence>
<name>A0A2M7SXE6_9BACT</name>
<evidence type="ECO:0000259" key="1">
    <source>
        <dbReference type="PROSITE" id="PS50853"/>
    </source>
</evidence>
<protein>
    <recommendedName>
        <fullName evidence="1">Fibronectin type-III domain-containing protein</fullName>
    </recommendedName>
</protein>